<feature type="domain" description="Helicase ATP-binding" evidence="18">
    <location>
        <begin position="25"/>
        <end position="194"/>
    </location>
</feature>
<proteinExistence type="inferred from homology"/>
<dbReference type="NCBIfam" id="TIGR00614">
    <property type="entry name" value="recQ_fam"/>
    <property type="match status" value="1"/>
</dbReference>
<evidence type="ECO:0000256" key="12">
    <source>
        <dbReference type="ARBA" id="ARBA00023172"/>
    </source>
</evidence>
<keyword evidence="4" id="KW-0479">Metal-binding</keyword>
<dbReference type="CDD" id="cd17920">
    <property type="entry name" value="DEXHc_RecQ"/>
    <property type="match status" value="1"/>
</dbReference>
<evidence type="ECO:0000256" key="7">
    <source>
        <dbReference type="ARBA" id="ARBA00022801"/>
    </source>
</evidence>
<evidence type="ECO:0000256" key="4">
    <source>
        <dbReference type="ARBA" id="ARBA00022723"/>
    </source>
</evidence>
<organism evidence="20 21">
    <name type="scientific">Clostridium saudiense</name>
    <dbReference type="NCBI Taxonomy" id="1414720"/>
    <lineage>
        <taxon>Bacteria</taxon>
        <taxon>Bacillati</taxon>
        <taxon>Bacillota</taxon>
        <taxon>Clostridia</taxon>
        <taxon>Eubacteriales</taxon>
        <taxon>Clostridiaceae</taxon>
        <taxon>Clostridium</taxon>
    </lineage>
</organism>
<keyword evidence="13" id="KW-0234">DNA repair</keyword>
<evidence type="ECO:0000256" key="5">
    <source>
        <dbReference type="ARBA" id="ARBA00022741"/>
    </source>
</evidence>
<dbReference type="EMBL" id="JACJLL010000012">
    <property type="protein sequence ID" value="MBM6818382.1"/>
    <property type="molecule type" value="Genomic_DNA"/>
</dbReference>
<evidence type="ECO:0000313" key="20">
    <source>
        <dbReference type="EMBL" id="MBM6818382.1"/>
    </source>
</evidence>
<dbReference type="SMART" id="SM00956">
    <property type="entry name" value="RQC"/>
    <property type="match status" value="1"/>
</dbReference>
<dbReference type="Pfam" id="PF16124">
    <property type="entry name" value="RecQ_Zn_bind"/>
    <property type="match status" value="1"/>
</dbReference>
<dbReference type="PANTHER" id="PTHR13710">
    <property type="entry name" value="DNA HELICASE RECQ FAMILY MEMBER"/>
    <property type="match status" value="1"/>
</dbReference>
<dbReference type="InterPro" id="IPR001650">
    <property type="entry name" value="Helicase_C-like"/>
</dbReference>
<dbReference type="InterPro" id="IPR006293">
    <property type="entry name" value="DNA_helicase_ATP-dep_RecQ_bac"/>
</dbReference>
<keyword evidence="6" id="KW-0227">DNA damage</keyword>
<dbReference type="InterPro" id="IPR014001">
    <property type="entry name" value="Helicase_ATP-bd"/>
</dbReference>
<dbReference type="PANTHER" id="PTHR13710:SF105">
    <property type="entry name" value="ATP-DEPENDENT DNA HELICASE Q1"/>
    <property type="match status" value="1"/>
</dbReference>
<dbReference type="SMART" id="SM00341">
    <property type="entry name" value="HRDC"/>
    <property type="match status" value="1"/>
</dbReference>
<comment type="catalytic activity">
    <reaction evidence="15">
        <text>Couples ATP hydrolysis with the unwinding of duplex DNA by translocating in the 3'-5' direction.</text>
        <dbReference type="EC" id="5.6.2.4"/>
    </reaction>
</comment>
<dbReference type="SMART" id="SM00490">
    <property type="entry name" value="HELICc"/>
    <property type="match status" value="1"/>
</dbReference>
<feature type="domain" description="Helicase C-terminal" evidence="19">
    <location>
        <begin position="218"/>
        <end position="361"/>
    </location>
</feature>
<comment type="cofactor">
    <cofactor evidence="1">
        <name>Mg(2+)</name>
        <dbReference type="ChEBI" id="CHEBI:18420"/>
    </cofactor>
</comment>
<dbReference type="InterPro" id="IPR036388">
    <property type="entry name" value="WH-like_DNA-bd_sf"/>
</dbReference>
<comment type="caution">
    <text evidence="20">The sequence shown here is derived from an EMBL/GenBank/DDBJ whole genome shotgun (WGS) entry which is preliminary data.</text>
</comment>
<dbReference type="PROSITE" id="PS51192">
    <property type="entry name" value="HELICASE_ATP_BIND_1"/>
    <property type="match status" value="1"/>
</dbReference>
<evidence type="ECO:0000256" key="14">
    <source>
        <dbReference type="ARBA" id="ARBA00023235"/>
    </source>
</evidence>
<dbReference type="Pfam" id="PF09382">
    <property type="entry name" value="RQC"/>
    <property type="match status" value="1"/>
</dbReference>
<evidence type="ECO:0000256" key="9">
    <source>
        <dbReference type="ARBA" id="ARBA00022833"/>
    </source>
</evidence>
<keyword evidence="8 20" id="KW-0347">Helicase</keyword>
<evidence type="ECO:0000259" key="19">
    <source>
        <dbReference type="PROSITE" id="PS51194"/>
    </source>
</evidence>
<evidence type="ECO:0000256" key="1">
    <source>
        <dbReference type="ARBA" id="ARBA00001946"/>
    </source>
</evidence>
<dbReference type="GO" id="GO:0016787">
    <property type="term" value="F:hydrolase activity"/>
    <property type="evidence" value="ECO:0007669"/>
    <property type="project" value="UniProtKB-KW"/>
</dbReference>
<evidence type="ECO:0000256" key="16">
    <source>
        <dbReference type="NCBIfam" id="TIGR01389"/>
    </source>
</evidence>
<evidence type="ECO:0000259" key="18">
    <source>
        <dbReference type="PROSITE" id="PS51192"/>
    </source>
</evidence>
<dbReference type="Proteomes" id="UP000767334">
    <property type="component" value="Unassembled WGS sequence"/>
</dbReference>
<keyword evidence="7 20" id="KW-0378">Hydrolase</keyword>
<accession>A0ABS2FDJ5</accession>
<feature type="domain" description="HRDC" evidence="17">
    <location>
        <begin position="512"/>
        <end position="584"/>
    </location>
</feature>
<dbReference type="PROSITE" id="PS51194">
    <property type="entry name" value="HELICASE_CTER"/>
    <property type="match status" value="1"/>
</dbReference>
<keyword evidence="14" id="KW-0413">Isomerase</keyword>
<dbReference type="InterPro" id="IPR036390">
    <property type="entry name" value="WH_DNA-bd_sf"/>
</dbReference>
<evidence type="ECO:0000259" key="17">
    <source>
        <dbReference type="PROSITE" id="PS50967"/>
    </source>
</evidence>
<dbReference type="Pfam" id="PF00270">
    <property type="entry name" value="DEAD"/>
    <property type="match status" value="1"/>
</dbReference>
<sequence>MNKVFEVLHKYYGYNSFRKGQYEIINNILSKRDTFCILPTGGGKSICYQIPALLFNGVTIVISPLIALMKDQVDNLRANGIKAEYINSTQSLESIDNIMEMCRNGGVKLLYIAPERLENEFFKRKLRRLNISQLAIDEAHCVSMWGHDFRRSYGLINDFINSLSIRPVVTAFTATATEVVRKDVVKLLGLRKPYIYIGSFDRDNLSIRVHIEEDKLELVKDIIKDKENEAGIIYCATRKEVDGLYFYLKDLGYDVLKYHGGLKDEEKEYYQDEFLNENSNVMIATNAFGMGIDKSNVRYIVHFTMPKNIESYYQEIGRAGRDGAMSECHILFNRSDIRTLEYLIYTTVQIDRKELEIKKLQSMIDFCESKECLRSFILKYFGEENVREYCNNCSNCLNSDELRDYTIEAQKILSCVYRTRERYGVAVLIDVLRGMIGPKIINDKLNELTTYGIMKEYSSKFIRDLIKALIDFGYVNLKEGTYSMLQLNEKSYSILKSKQRVMLKLNYENEEKVINSDLFNKLRIWRRDTAIKEGVKPYIIFSDATLIELCNKLPKTEEELLQIRGMGEKKFNKYGDELLKRLKS</sequence>
<evidence type="ECO:0000256" key="3">
    <source>
        <dbReference type="ARBA" id="ARBA00005446"/>
    </source>
</evidence>
<dbReference type="InterPro" id="IPR004589">
    <property type="entry name" value="DNA_helicase_ATP-dep_RecQ"/>
</dbReference>
<evidence type="ECO:0000256" key="13">
    <source>
        <dbReference type="ARBA" id="ARBA00023204"/>
    </source>
</evidence>
<evidence type="ECO:0000256" key="15">
    <source>
        <dbReference type="ARBA" id="ARBA00034617"/>
    </source>
</evidence>
<dbReference type="PROSITE" id="PS50967">
    <property type="entry name" value="HRDC"/>
    <property type="match status" value="1"/>
</dbReference>
<dbReference type="GO" id="GO:0003678">
    <property type="term" value="F:DNA helicase activity"/>
    <property type="evidence" value="ECO:0007669"/>
    <property type="project" value="UniProtKB-EC"/>
</dbReference>
<dbReference type="RefSeq" id="WP_195517282.1">
    <property type="nucleotide sequence ID" value="NZ_JACJLL010000012.1"/>
</dbReference>
<dbReference type="Gene3D" id="1.10.10.10">
    <property type="entry name" value="Winged helix-like DNA-binding domain superfamily/Winged helix DNA-binding domain"/>
    <property type="match status" value="1"/>
</dbReference>
<dbReference type="Gene3D" id="1.10.150.80">
    <property type="entry name" value="HRDC domain"/>
    <property type="match status" value="1"/>
</dbReference>
<protein>
    <recommendedName>
        <fullName evidence="16">DNA helicase RecQ</fullName>
        <ecNumber evidence="16">5.6.2.4</ecNumber>
    </recommendedName>
</protein>
<dbReference type="Pfam" id="PF00570">
    <property type="entry name" value="HRDC"/>
    <property type="match status" value="1"/>
</dbReference>
<name>A0ABS2FDJ5_9CLOT</name>
<keyword evidence="10" id="KW-0067">ATP-binding</keyword>
<dbReference type="EC" id="5.6.2.4" evidence="16"/>
<evidence type="ECO:0000256" key="6">
    <source>
        <dbReference type="ARBA" id="ARBA00022763"/>
    </source>
</evidence>
<reference evidence="20 21" key="1">
    <citation type="journal article" date="2021" name="Sci. Rep.">
        <title>The distribution of antibiotic resistance genes in chicken gut microbiota commensals.</title>
        <authorList>
            <person name="Juricova H."/>
            <person name="Matiasovicova J."/>
            <person name="Kubasova T."/>
            <person name="Cejkova D."/>
            <person name="Rychlik I."/>
        </authorList>
    </citation>
    <scope>NUCLEOTIDE SEQUENCE [LARGE SCALE GENOMIC DNA]</scope>
    <source>
        <strain evidence="20 21">An435</strain>
    </source>
</reference>
<dbReference type="InterPro" id="IPR002121">
    <property type="entry name" value="HRDC_dom"/>
</dbReference>
<dbReference type="SUPFAM" id="SSF46785">
    <property type="entry name" value="Winged helix' DNA-binding domain"/>
    <property type="match status" value="1"/>
</dbReference>
<evidence type="ECO:0000256" key="10">
    <source>
        <dbReference type="ARBA" id="ARBA00022840"/>
    </source>
</evidence>
<dbReference type="SUPFAM" id="SSF52540">
    <property type="entry name" value="P-loop containing nucleoside triphosphate hydrolases"/>
    <property type="match status" value="1"/>
</dbReference>
<dbReference type="InterPro" id="IPR011545">
    <property type="entry name" value="DEAD/DEAH_box_helicase_dom"/>
</dbReference>
<dbReference type="InterPro" id="IPR010997">
    <property type="entry name" value="HRDC-like_sf"/>
</dbReference>
<evidence type="ECO:0000256" key="8">
    <source>
        <dbReference type="ARBA" id="ARBA00022806"/>
    </source>
</evidence>
<keyword evidence="12" id="KW-0233">DNA recombination</keyword>
<dbReference type="Gene3D" id="3.40.50.300">
    <property type="entry name" value="P-loop containing nucleotide triphosphate hydrolases"/>
    <property type="match status" value="2"/>
</dbReference>
<dbReference type="Pfam" id="PF00271">
    <property type="entry name" value="Helicase_C"/>
    <property type="match status" value="1"/>
</dbReference>
<gene>
    <name evidence="20" type="primary">recQ</name>
    <name evidence="20" type="ORF">H6A19_03325</name>
</gene>
<dbReference type="NCBIfam" id="TIGR01389">
    <property type="entry name" value="recQ"/>
    <property type="match status" value="1"/>
</dbReference>
<evidence type="ECO:0000313" key="21">
    <source>
        <dbReference type="Proteomes" id="UP000767334"/>
    </source>
</evidence>
<dbReference type="InterPro" id="IPR018982">
    <property type="entry name" value="RQC_domain"/>
</dbReference>
<evidence type="ECO:0000256" key="2">
    <source>
        <dbReference type="ARBA" id="ARBA00001947"/>
    </source>
</evidence>
<comment type="cofactor">
    <cofactor evidence="2">
        <name>Zn(2+)</name>
        <dbReference type="ChEBI" id="CHEBI:29105"/>
    </cofactor>
</comment>
<dbReference type="InterPro" id="IPR044876">
    <property type="entry name" value="HRDC_dom_sf"/>
</dbReference>
<dbReference type="InterPro" id="IPR027417">
    <property type="entry name" value="P-loop_NTPase"/>
</dbReference>
<evidence type="ECO:0000256" key="11">
    <source>
        <dbReference type="ARBA" id="ARBA00023125"/>
    </source>
</evidence>
<dbReference type="SUPFAM" id="SSF47819">
    <property type="entry name" value="HRDC-like"/>
    <property type="match status" value="1"/>
</dbReference>
<dbReference type="InterPro" id="IPR032284">
    <property type="entry name" value="RecQ_Zn-bd"/>
</dbReference>
<keyword evidence="5" id="KW-0547">Nucleotide-binding</keyword>
<keyword evidence="11" id="KW-0238">DNA-binding</keyword>
<keyword evidence="21" id="KW-1185">Reference proteome</keyword>
<dbReference type="SMART" id="SM00487">
    <property type="entry name" value="DEXDc"/>
    <property type="match status" value="1"/>
</dbReference>
<keyword evidence="9" id="KW-0862">Zinc</keyword>
<comment type="similarity">
    <text evidence="3">Belongs to the helicase family. RecQ subfamily.</text>
</comment>